<protein>
    <submittedName>
        <fullName evidence="2">Uncharacterized protein</fullName>
    </submittedName>
</protein>
<feature type="compositionally biased region" description="Acidic residues" evidence="1">
    <location>
        <begin position="8"/>
        <end position="59"/>
    </location>
</feature>
<evidence type="ECO:0000313" key="3">
    <source>
        <dbReference type="Proteomes" id="UP000029120"/>
    </source>
</evidence>
<feature type="compositionally biased region" description="Polar residues" evidence="1">
    <location>
        <begin position="122"/>
        <end position="132"/>
    </location>
</feature>
<dbReference type="EMBL" id="CM002875">
    <property type="protein sequence ID" value="KFK29754.1"/>
    <property type="molecule type" value="Genomic_DNA"/>
</dbReference>
<feature type="region of interest" description="Disordered" evidence="1">
    <location>
        <begin position="1"/>
        <end position="76"/>
    </location>
</feature>
<evidence type="ECO:0000256" key="1">
    <source>
        <dbReference type="SAM" id="MobiDB-lite"/>
    </source>
</evidence>
<dbReference type="Proteomes" id="UP000029120">
    <property type="component" value="Chromosome 7"/>
</dbReference>
<organism evidence="2 3">
    <name type="scientific">Arabis alpina</name>
    <name type="common">Alpine rock-cress</name>
    <dbReference type="NCBI Taxonomy" id="50452"/>
    <lineage>
        <taxon>Eukaryota</taxon>
        <taxon>Viridiplantae</taxon>
        <taxon>Streptophyta</taxon>
        <taxon>Embryophyta</taxon>
        <taxon>Tracheophyta</taxon>
        <taxon>Spermatophyta</taxon>
        <taxon>Magnoliopsida</taxon>
        <taxon>eudicotyledons</taxon>
        <taxon>Gunneridae</taxon>
        <taxon>Pentapetalae</taxon>
        <taxon>rosids</taxon>
        <taxon>malvids</taxon>
        <taxon>Brassicales</taxon>
        <taxon>Brassicaceae</taxon>
        <taxon>Arabideae</taxon>
        <taxon>Arabis</taxon>
    </lineage>
</organism>
<accession>A0A087GIQ2</accession>
<evidence type="ECO:0000313" key="2">
    <source>
        <dbReference type="EMBL" id="KFK29754.1"/>
    </source>
</evidence>
<proteinExistence type="predicted"/>
<feature type="region of interest" description="Disordered" evidence="1">
    <location>
        <begin position="110"/>
        <end position="132"/>
    </location>
</feature>
<reference evidence="3" key="1">
    <citation type="journal article" date="2015" name="Nat. Plants">
        <title>Genome expansion of Arabis alpina linked with retrotransposition and reduced symmetric DNA methylation.</title>
        <authorList>
            <person name="Willing E.M."/>
            <person name="Rawat V."/>
            <person name="Mandakova T."/>
            <person name="Maumus F."/>
            <person name="James G.V."/>
            <person name="Nordstroem K.J."/>
            <person name="Becker C."/>
            <person name="Warthmann N."/>
            <person name="Chica C."/>
            <person name="Szarzynska B."/>
            <person name="Zytnicki M."/>
            <person name="Albani M.C."/>
            <person name="Kiefer C."/>
            <person name="Bergonzi S."/>
            <person name="Castaings L."/>
            <person name="Mateos J.L."/>
            <person name="Berns M.C."/>
            <person name="Bujdoso N."/>
            <person name="Piofczyk T."/>
            <person name="de Lorenzo L."/>
            <person name="Barrero-Sicilia C."/>
            <person name="Mateos I."/>
            <person name="Piednoel M."/>
            <person name="Hagmann J."/>
            <person name="Chen-Min-Tao R."/>
            <person name="Iglesias-Fernandez R."/>
            <person name="Schuster S.C."/>
            <person name="Alonso-Blanco C."/>
            <person name="Roudier F."/>
            <person name="Carbonero P."/>
            <person name="Paz-Ares J."/>
            <person name="Davis S.J."/>
            <person name="Pecinka A."/>
            <person name="Quesneville H."/>
            <person name="Colot V."/>
            <person name="Lysak M.A."/>
            <person name="Weigel D."/>
            <person name="Coupland G."/>
            <person name="Schneeberger K."/>
        </authorList>
    </citation>
    <scope>NUCLEOTIDE SEQUENCE [LARGE SCALE GENOMIC DNA]</scope>
    <source>
        <strain evidence="3">cv. Pajares</strain>
    </source>
</reference>
<gene>
    <name evidence="2" type="ordered locus">AALP_Aa7g174700</name>
</gene>
<name>A0A087GIQ2_ARAAL</name>
<feature type="compositionally biased region" description="Gly residues" evidence="1">
    <location>
        <begin position="110"/>
        <end position="121"/>
    </location>
</feature>
<sequence>MYATGNDDSGDDVDASGNDYDDDDVDAFDNDDDADASGHDDDDDANGHGDDDDDDDDANGDGNNGNGADVIEDVGGLDNISYDGVGVNEDYSEYGKLKDEDGVDISFDGVGGIDHCGGKGGISNTPWSDERA</sequence>
<keyword evidence="3" id="KW-1185">Reference proteome</keyword>
<dbReference type="AlphaFoldDB" id="A0A087GIQ2"/>
<dbReference type="Gramene" id="KFK29754">
    <property type="protein sequence ID" value="KFK29754"/>
    <property type="gene ID" value="AALP_AA7G174700"/>
</dbReference>